<dbReference type="PANTHER" id="PTHR11523">
    <property type="entry name" value="SODIUM/POTASSIUM-DEPENDENT ATPASE BETA SUBUNIT"/>
    <property type="match status" value="1"/>
</dbReference>
<accession>A0A8J9YAJ2</accession>
<dbReference type="Proteomes" id="UP000838878">
    <property type="component" value="Chromosome 4"/>
</dbReference>
<evidence type="ECO:0000313" key="10">
    <source>
        <dbReference type="Proteomes" id="UP000838878"/>
    </source>
</evidence>
<evidence type="ECO:0000256" key="8">
    <source>
        <dbReference type="SAM" id="Phobius"/>
    </source>
</evidence>
<feature type="non-terminal residue" evidence="9">
    <location>
        <position position="303"/>
    </location>
</feature>
<keyword evidence="10" id="KW-1185">Reference proteome</keyword>
<evidence type="ECO:0000256" key="5">
    <source>
        <dbReference type="ARBA" id="ARBA00022989"/>
    </source>
</evidence>
<evidence type="ECO:0000256" key="3">
    <source>
        <dbReference type="ARBA" id="ARBA00022692"/>
    </source>
</evidence>
<dbReference type="GO" id="GO:1990573">
    <property type="term" value="P:potassium ion import across plasma membrane"/>
    <property type="evidence" value="ECO:0007669"/>
    <property type="project" value="TreeGrafter"/>
</dbReference>
<keyword evidence="6 8" id="KW-0472">Membrane</keyword>
<keyword evidence="5 8" id="KW-1133">Transmembrane helix</keyword>
<dbReference type="Gene3D" id="2.60.40.1660">
    <property type="entry name" value="Na, k-atpase alpha subunit"/>
    <property type="match status" value="1"/>
</dbReference>
<dbReference type="OrthoDB" id="5912413at2759"/>
<dbReference type="InterPro" id="IPR038702">
    <property type="entry name" value="Na/K_ATPase_sub_beta_sf"/>
</dbReference>
<dbReference type="PANTHER" id="PTHR11523:SF28">
    <property type="entry name" value="NA_K-ATPASE BETA SUBUNIT ISOFORM 4-RELATED"/>
    <property type="match status" value="1"/>
</dbReference>
<dbReference type="GO" id="GO:0005890">
    <property type="term" value="C:sodium:potassium-exchanging ATPase complex"/>
    <property type="evidence" value="ECO:0007669"/>
    <property type="project" value="InterPro"/>
</dbReference>
<comment type="similarity">
    <text evidence="2">Belongs to the X(+)/potassium ATPases subunit beta family.</text>
</comment>
<feature type="transmembrane region" description="Helical" evidence="8">
    <location>
        <begin position="69"/>
        <end position="92"/>
    </location>
</feature>
<dbReference type="GO" id="GO:0006883">
    <property type="term" value="P:intracellular sodium ion homeostasis"/>
    <property type="evidence" value="ECO:0007669"/>
    <property type="project" value="TreeGrafter"/>
</dbReference>
<evidence type="ECO:0000256" key="6">
    <source>
        <dbReference type="ARBA" id="ARBA00023136"/>
    </source>
</evidence>
<evidence type="ECO:0000256" key="1">
    <source>
        <dbReference type="ARBA" id="ARBA00004606"/>
    </source>
</evidence>
<dbReference type="GO" id="GO:0001671">
    <property type="term" value="F:ATPase activator activity"/>
    <property type="evidence" value="ECO:0007669"/>
    <property type="project" value="TreeGrafter"/>
</dbReference>
<proteinExistence type="inferred from homology"/>
<gene>
    <name evidence="9" type="ORF">BINO364_LOCUS9400</name>
</gene>
<evidence type="ECO:0000313" key="9">
    <source>
        <dbReference type="EMBL" id="CAH0723584.1"/>
    </source>
</evidence>
<dbReference type="GO" id="GO:0030007">
    <property type="term" value="P:intracellular potassium ion homeostasis"/>
    <property type="evidence" value="ECO:0007669"/>
    <property type="project" value="TreeGrafter"/>
</dbReference>
<evidence type="ECO:0008006" key="11">
    <source>
        <dbReference type="Google" id="ProtNLM"/>
    </source>
</evidence>
<keyword evidence="4" id="KW-0735">Signal-anchor</keyword>
<name>A0A8J9YAJ2_9NEOP</name>
<organism evidence="9 10">
    <name type="scientific">Brenthis ino</name>
    <name type="common">lesser marbled fritillary</name>
    <dbReference type="NCBI Taxonomy" id="405034"/>
    <lineage>
        <taxon>Eukaryota</taxon>
        <taxon>Metazoa</taxon>
        <taxon>Ecdysozoa</taxon>
        <taxon>Arthropoda</taxon>
        <taxon>Hexapoda</taxon>
        <taxon>Insecta</taxon>
        <taxon>Pterygota</taxon>
        <taxon>Neoptera</taxon>
        <taxon>Endopterygota</taxon>
        <taxon>Lepidoptera</taxon>
        <taxon>Glossata</taxon>
        <taxon>Ditrysia</taxon>
        <taxon>Papilionoidea</taxon>
        <taxon>Nymphalidae</taxon>
        <taxon>Heliconiinae</taxon>
        <taxon>Argynnini</taxon>
        <taxon>Brenthis</taxon>
    </lineage>
</organism>
<evidence type="ECO:0000256" key="2">
    <source>
        <dbReference type="ARBA" id="ARBA00005876"/>
    </source>
</evidence>
<protein>
    <recommendedName>
        <fullName evidence="11">Sodium/potassium-transporting ATPase subunit beta-1</fullName>
    </recommendedName>
</protein>
<dbReference type="GO" id="GO:0036376">
    <property type="term" value="P:sodium ion export across plasma membrane"/>
    <property type="evidence" value="ECO:0007669"/>
    <property type="project" value="TreeGrafter"/>
</dbReference>
<dbReference type="AlphaFoldDB" id="A0A8J9YAJ2"/>
<feature type="region of interest" description="Disordered" evidence="7">
    <location>
        <begin position="1"/>
        <end position="45"/>
    </location>
</feature>
<evidence type="ECO:0000256" key="7">
    <source>
        <dbReference type="SAM" id="MobiDB-lite"/>
    </source>
</evidence>
<dbReference type="InterPro" id="IPR000402">
    <property type="entry name" value="Na/K_ATPase_sub_beta"/>
</dbReference>
<evidence type="ECO:0000256" key="4">
    <source>
        <dbReference type="ARBA" id="ARBA00022968"/>
    </source>
</evidence>
<dbReference type="Pfam" id="PF00287">
    <property type="entry name" value="Na_K-ATPase"/>
    <property type="match status" value="2"/>
</dbReference>
<dbReference type="EMBL" id="OV170224">
    <property type="protein sequence ID" value="CAH0723584.1"/>
    <property type="molecule type" value="Genomic_DNA"/>
</dbReference>
<reference evidence="9" key="1">
    <citation type="submission" date="2021-12" db="EMBL/GenBank/DDBJ databases">
        <authorList>
            <person name="Martin H S."/>
        </authorList>
    </citation>
    <scope>NUCLEOTIDE SEQUENCE</scope>
</reference>
<sequence>MFKKSDKKGKNISGKHPSLPVPGSSKDPGFTGANENDPKEPPKRSWKRCCNYIYDREKNIFCGRTFKSWFYIIIYSVMYLMFLSTYTLIFLYGSLAVIKYMDDFESIEKIELLTYSSNGVGLSATPTALNELPIIWYRNDPKDYQKYVNALETLLTKRRKREVSNFTELGPCSSSPFGYGSDPCVIIRINKQLNWSAKPLNRNMTENMNLPLQVQNYLKLKKQKLWLHCDGFHSYDKEHIGSIKYYPDPPGFDPEIFPLNKDAQSPLIAVQISNFTLGLSLFIECAVLRDEEVLDLLQNRYAL</sequence>
<keyword evidence="3 8" id="KW-0812">Transmembrane</keyword>
<comment type="subcellular location">
    <subcellularLocation>
        <location evidence="1">Membrane</location>
        <topology evidence="1">Single-pass type II membrane protein</topology>
    </subcellularLocation>
</comment>